<dbReference type="PANTHER" id="PTHR48078">
    <property type="entry name" value="THREONINE DEHYDRATASE, MITOCHONDRIAL-RELATED"/>
    <property type="match status" value="1"/>
</dbReference>
<dbReference type="NCBIfam" id="NF006205">
    <property type="entry name" value="PRK08329.1"/>
    <property type="match status" value="1"/>
</dbReference>
<keyword evidence="2" id="KW-0663">Pyridoxal phosphate</keyword>
<keyword evidence="6" id="KW-1185">Reference proteome</keyword>
<dbReference type="Gene3D" id="3.40.50.1100">
    <property type="match status" value="2"/>
</dbReference>
<evidence type="ECO:0000313" key="5">
    <source>
        <dbReference type="EMBL" id="ASJ14562.1"/>
    </source>
</evidence>
<dbReference type="CDD" id="cd01563">
    <property type="entry name" value="Thr-synth_1"/>
    <property type="match status" value="1"/>
</dbReference>
<dbReference type="GO" id="GO:0009097">
    <property type="term" value="P:isoleucine biosynthetic process"/>
    <property type="evidence" value="ECO:0007669"/>
    <property type="project" value="TreeGrafter"/>
</dbReference>
<dbReference type="PANTHER" id="PTHR48078:SF6">
    <property type="entry name" value="L-THREONINE DEHYDRATASE CATABOLIC TDCB"/>
    <property type="match status" value="1"/>
</dbReference>
<evidence type="ECO:0000259" key="4">
    <source>
        <dbReference type="Pfam" id="PF00291"/>
    </source>
</evidence>
<dbReference type="InterPro" id="IPR036052">
    <property type="entry name" value="TrpB-like_PALP_sf"/>
</dbReference>
<dbReference type="InterPro" id="IPR050147">
    <property type="entry name" value="Ser/Thr_Dehydratase"/>
</dbReference>
<dbReference type="GO" id="GO:0006565">
    <property type="term" value="P:L-serine catabolic process"/>
    <property type="evidence" value="ECO:0007669"/>
    <property type="project" value="TreeGrafter"/>
</dbReference>
<dbReference type="Pfam" id="PF00291">
    <property type="entry name" value="PALP"/>
    <property type="match status" value="1"/>
</dbReference>
<dbReference type="GeneID" id="33328224"/>
<sequence length="355" mass="38793">MLVCSKCGREYPERFRLRCDCGGTLLVRHELPPGFSDALTGHLDMRRYVGLLPVSEEHLPEPVPAITPLSKLDIGDVTTFFKLEYLQPTGSFKDRGTWVTVAKLREEGIPEVVLDSSGNAAISLAAFAGRAGITAHLFVPAHTNPGKLRLLRKLGAELHIVNGDRMTVHWDAVRFSEEKGLTYVSHWLNPYFIEGTKTVAFEAYEQLSVPDYVIAPAGSGTLFLGLWKGFSELKIMGEIDELPTFVAVQASGHESLCKRSSVKSRLAEGIAITEPPRLEEMKAVLDETGGICISVGDSEIEQALEWLWGRGFIVESTSATVLAALWKLQESGFIPSGSRVLLPLTGSGLKMVEGI</sequence>
<dbReference type="InterPro" id="IPR001926">
    <property type="entry name" value="TrpB-like_PALP"/>
</dbReference>
<dbReference type="Proteomes" id="UP000250085">
    <property type="component" value="Chromosome"/>
</dbReference>
<dbReference type="RefSeq" id="WP_088866694.1">
    <property type="nucleotide sequence ID" value="NZ_CP015106.1"/>
</dbReference>
<name>A0A2Z2N4Q9_9EURY</name>
<dbReference type="AlphaFoldDB" id="A0A2Z2N4Q9"/>
<dbReference type="EMBL" id="CP015106">
    <property type="protein sequence ID" value="ASJ14562.1"/>
    <property type="molecule type" value="Genomic_DNA"/>
</dbReference>
<dbReference type="SUPFAM" id="SSF53686">
    <property type="entry name" value="Tryptophan synthase beta subunit-like PLP-dependent enzymes"/>
    <property type="match status" value="1"/>
</dbReference>
<dbReference type="GO" id="GO:0003941">
    <property type="term" value="F:L-serine ammonia-lyase activity"/>
    <property type="evidence" value="ECO:0007669"/>
    <property type="project" value="TreeGrafter"/>
</dbReference>
<evidence type="ECO:0000256" key="3">
    <source>
        <dbReference type="ARBA" id="ARBA00023239"/>
    </source>
</evidence>
<accession>A0A2Z2N4Q9</accession>
<keyword evidence="3" id="KW-0456">Lyase</keyword>
<dbReference type="KEGG" id="trl:A3L10_05210"/>
<proteinExistence type="predicted"/>
<evidence type="ECO:0000313" key="6">
    <source>
        <dbReference type="Proteomes" id="UP000250085"/>
    </source>
</evidence>
<organism evidence="5 6">
    <name type="scientific">Thermococcus radiotolerans</name>
    <dbReference type="NCBI Taxonomy" id="187880"/>
    <lineage>
        <taxon>Archaea</taxon>
        <taxon>Methanobacteriati</taxon>
        <taxon>Methanobacteriota</taxon>
        <taxon>Thermococci</taxon>
        <taxon>Thermococcales</taxon>
        <taxon>Thermococcaceae</taxon>
        <taxon>Thermococcus</taxon>
    </lineage>
</organism>
<evidence type="ECO:0000256" key="1">
    <source>
        <dbReference type="ARBA" id="ARBA00001933"/>
    </source>
</evidence>
<dbReference type="GO" id="GO:0004794">
    <property type="term" value="F:threonine deaminase activity"/>
    <property type="evidence" value="ECO:0007669"/>
    <property type="project" value="TreeGrafter"/>
</dbReference>
<protein>
    <submittedName>
        <fullName evidence="5">Threonine synthase</fullName>
    </submittedName>
</protein>
<evidence type="ECO:0000256" key="2">
    <source>
        <dbReference type="ARBA" id="ARBA00022898"/>
    </source>
</evidence>
<dbReference type="GO" id="GO:0006567">
    <property type="term" value="P:L-threonine catabolic process"/>
    <property type="evidence" value="ECO:0007669"/>
    <property type="project" value="TreeGrafter"/>
</dbReference>
<gene>
    <name evidence="5" type="ORF">A3L10_05210</name>
</gene>
<feature type="domain" description="Tryptophan synthase beta chain-like PALP" evidence="4">
    <location>
        <begin position="67"/>
        <end position="346"/>
    </location>
</feature>
<dbReference type="OrthoDB" id="85597at2157"/>
<comment type="cofactor">
    <cofactor evidence="1">
        <name>pyridoxal 5'-phosphate</name>
        <dbReference type="ChEBI" id="CHEBI:597326"/>
    </cofactor>
</comment>
<reference evidence="5 6" key="1">
    <citation type="submission" date="2016-04" db="EMBL/GenBank/DDBJ databases">
        <title>Complete genome sequence of Thermococcus radiotolerans type strain EJ2.</title>
        <authorList>
            <person name="Oger P.M."/>
        </authorList>
    </citation>
    <scope>NUCLEOTIDE SEQUENCE [LARGE SCALE GENOMIC DNA]</scope>
    <source>
        <strain evidence="5 6">EJ2</strain>
    </source>
</reference>